<keyword evidence="1" id="KW-0472">Membrane</keyword>
<keyword evidence="1" id="KW-1133">Transmembrane helix</keyword>
<dbReference type="AlphaFoldDB" id="M9SDW4"/>
<dbReference type="EMBL" id="CP004049">
    <property type="protein sequence ID" value="AGI85889.1"/>
    <property type="molecule type" value="Genomic_DNA"/>
</dbReference>
<evidence type="ECO:0000313" key="4">
    <source>
        <dbReference type="Proteomes" id="UP000012672"/>
    </source>
</evidence>
<dbReference type="STRING" id="1236689.MMALV_11560"/>
<dbReference type="PANTHER" id="PTHR34473">
    <property type="entry name" value="UPF0699 TRANSMEMBRANE PROTEIN YDBS"/>
    <property type="match status" value="1"/>
</dbReference>
<sequence>MWTSDKMESTENYHRLNRRCMASMYTGYAVLLALVGIFVAAIYVSVGETDFSREVRITLIALFAILLIYCLVAPPVFYRHYRYLLDGEKIDVVCGVIFIRHTFVPIERVMQVEVTHGPINRMWGLADVVVTTAGGVAQIQYLEPDEAERVANDLGQIVNKVLRARGRA</sequence>
<organism evidence="3 4">
    <name type="scientific">Methanomethylophilus alvi (strain Mx1201)</name>
    <dbReference type="NCBI Taxonomy" id="1236689"/>
    <lineage>
        <taxon>Archaea</taxon>
        <taxon>Methanobacteriati</taxon>
        <taxon>Thermoplasmatota</taxon>
        <taxon>Thermoplasmata</taxon>
        <taxon>Methanomassiliicoccales</taxon>
        <taxon>Methanomethylophilaceae</taxon>
        <taxon>Methanomethylophilus</taxon>
    </lineage>
</organism>
<keyword evidence="1" id="KW-0812">Transmembrane</keyword>
<evidence type="ECO:0000259" key="2">
    <source>
        <dbReference type="Pfam" id="PF03703"/>
    </source>
</evidence>
<reference evidence="3 4" key="1">
    <citation type="journal article" date="2012" name="J. Bacteriol.">
        <title>Genome sequence of 'Candidatus Methanomethylophilus alvus' Mx1201, a methanogenic archaeon from the human gut belonging to a seventh order of methanogens.</title>
        <authorList>
            <person name="Borrel G."/>
            <person name="Harris H.M."/>
            <person name="Tottey W."/>
            <person name="Mihajlovski A."/>
            <person name="Parisot N."/>
            <person name="Peyretaillade E."/>
            <person name="Peyret P."/>
            <person name="Gribaldo S."/>
            <person name="O'Toole P.W."/>
            <person name="Brugere J.F."/>
        </authorList>
    </citation>
    <scope>NUCLEOTIDE SEQUENCE [LARGE SCALE GENOMIC DNA]</scope>
    <source>
        <strain evidence="3 4">Mx1201</strain>
    </source>
</reference>
<gene>
    <name evidence="3" type="ORF">MMALV_11560</name>
</gene>
<dbReference type="HOGENOM" id="CLU_104197_3_0_2"/>
<dbReference type="InterPro" id="IPR005182">
    <property type="entry name" value="YdbS-like_PH"/>
</dbReference>
<feature type="domain" description="YdbS-like PH" evidence="2">
    <location>
        <begin position="78"/>
        <end position="152"/>
    </location>
</feature>
<keyword evidence="4" id="KW-1185">Reference proteome</keyword>
<name>M9SDW4_METAX</name>
<dbReference type="Pfam" id="PF03703">
    <property type="entry name" value="bPH_2"/>
    <property type="match status" value="1"/>
</dbReference>
<dbReference type="KEGG" id="max:MMALV_11560"/>
<dbReference type="PANTHER" id="PTHR34473:SF2">
    <property type="entry name" value="UPF0699 TRANSMEMBRANE PROTEIN YDBT"/>
    <property type="match status" value="1"/>
</dbReference>
<dbReference type="eggNOG" id="arCOG04619">
    <property type="taxonomic scope" value="Archaea"/>
</dbReference>
<evidence type="ECO:0000256" key="1">
    <source>
        <dbReference type="SAM" id="Phobius"/>
    </source>
</evidence>
<feature type="transmembrane region" description="Helical" evidence="1">
    <location>
        <begin position="57"/>
        <end position="78"/>
    </location>
</feature>
<evidence type="ECO:0000313" key="3">
    <source>
        <dbReference type="EMBL" id="AGI85889.1"/>
    </source>
</evidence>
<accession>M9SDW4</accession>
<dbReference type="InParanoid" id="M9SDW4"/>
<feature type="transmembrane region" description="Helical" evidence="1">
    <location>
        <begin position="25"/>
        <end position="45"/>
    </location>
</feature>
<proteinExistence type="predicted"/>
<dbReference type="Proteomes" id="UP000012672">
    <property type="component" value="Chromosome"/>
</dbReference>
<protein>
    <submittedName>
        <fullName evidence="3">Membrane-flanked domain protein</fullName>
    </submittedName>
</protein>